<dbReference type="PROSITE" id="PS51910">
    <property type="entry name" value="GH18_2"/>
    <property type="match status" value="1"/>
</dbReference>
<evidence type="ECO:0000256" key="1">
    <source>
        <dbReference type="SAM" id="SignalP"/>
    </source>
</evidence>
<proteinExistence type="predicted"/>
<dbReference type="SUPFAM" id="SSF51445">
    <property type="entry name" value="(Trans)glycosidases"/>
    <property type="match status" value="1"/>
</dbReference>
<feature type="signal peptide" evidence="1">
    <location>
        <begin position="1"/>
        <end position="24"/>
    </location>
</feature>
<protein>
    <submittedName>
        <fullName evidence="3">Glycoside hydrolase family 18</fullName>
    </submittedName>
</protein>
<dbReference type="InterPro" id="IPR011583">
    <property type="entry name" value="Chitinase_II/V-like_cat"/>
</dbReference>
<dbReference type="EMBL" id="NHRJ02000002">
    <property type="protein sequence ID" value="PZE21873.1"/>
    <property type="molecule type" value="Genomic_DNA"/>
</dbReference>
<dbReference type="SMART" id="SM00636">
    <property type="entry name" value="Glyco_18"/>
    <property type="match status" value="1"/>
</dbReference>
<reference evidence="3" key="1">
    <citation type="submission" date="2018-06" db="EMBL/GenBank/DDBJ databases">
        <title>Paenibacillus xerothermodurans sp. nov. an extremely dry heat resistant spore forming bacterium isolated from the soil of Cape Canaveral, Florida.</title>
        <authorList>
            <person name="Seuylemezian A."/>
            <person name="Kaur N."/>
            <person name="Patil P."/>
            <person name="Patil P."/>
            <person name="Mayilraj S."/>
            <person name="Vaishampayan P."/>
        </authorList>
    </citation>
    <scope>NUCLEOTIDE SEQUENCE [LARGE SCALE GENOMIC DNA]</scope>
    <source>
        <strain evidence="3">ATCC 27380</strain>
    </source>
</reference>
<dbReference type="AlphaFoldDB" id="A0A2W1NT72"/>
<dbReference type="OrthoDB" id="9775889at2"/>
<dbReference type="Pfam" id="PF00704">
    <property type="entry name" value="Glyco_hydro_18"/>
    <property type="match status" value="1"/>
</dbReference>
<dbReference type="PANTHER" id="PTHR46066">
    <property type="entry name" value="CHITINASE DOMAIN-CONTAINING PROTEIN 1 FAMILY MEMBER"/>
    <property type="match status" value="1"/>
</dbReference>
<gene>
    <name evidence="3" type="ORF">CBW46_005570</name>
</gene>
<feature type="domain" description="GH18" evidence="2">
    <location>
        <begin position="326"/>
        <end position="640"/>
    </location>
</feature>
<dbReference type="InterPro" id="IPR001223">
    <property type="entry name" value="Glyco_hydro18_cat"/>
</dbReference>
<keyword evidence="3" id="KW-0378">Hydrolase</keyword>
<dbReference type="InterPro" id="IPR029070">
    <property type="entry name" value="Chitinase_insertion_sf"/>
</dbReference>
<dbReference type="Gene3D" id="3.10.50.10">
    <property type="match status" value="1"/>
</dbReference>
<dbReference type="GO" id="GO:0016787">
    <property type="term" value="F:hydrolase activity"/>
    <property type="evidence" value="ECO:0007669"/>
    <property type="project" value="UniProtKB-KW"/>
</dbReference>
<dbReference type="PANTHER" id="PTHR46066:SF2">
    <property type="entry name" value="CHITINASE DOMAIN-CONTAINING PROTEIN 1"/>
    <property type="match status" value="1"/>
</dbReference>
<keyword evidence="1" id="KW-0732">Signal</keyword>
<comment type="caution">
    <text evidence="3">The sequence shown here is derived from an EMBL/GenBank/DDBJ whole genome shotgun (WGS) entry which is preliminary data.</text>
</comment>
<keyword evidence="4" id="KW-1185">Reference proteome</keyword>
<sequence>MNRKTALIASVLALFISSSGTVMAVDKTSKYRVYQDNHILLETSDYKTAENYARQFKSSYVEEIGSRQWLWHNYPRFKVYQNGYSSSAWEFATYGEAIREAANWSHASVRDLQSGGWVWDNYPNYRVYQRDITLDYWKFATLSEAIVEARKWGNAHIIDLRTHAWVWDNITSSEEAKQRSRSKIYQVYQGTYTTDAWAFGYLEDAINESLKWANSTVVNKEKGNQVVFSNTQRYKVYQNSTLIGSFMSVDEAIAYAELYAHTNIYDSESSHANRSIWSNYPYYQVFQNENWISEYSDVASALNYAKGYSNASIRLSDSGTIIWDNFRNLQFWGWNGSSNHGTIQSQVNNTLGLDAVSPTYFVLADSTGTITDTSNKETVDWLKKQGHQVMPLVNNQFNAALTTQFLANPQAQAKFIQDLVNKCAALGVDGINVDFESLAGKDRANFTNFVQNLTNAAHEKQLLISIDLPRGSVKWNAQTAFDHEKLGSIVDYMIIMAYDQHWKGSTAPGSVAGLQWVEEGVKEFLSYGIRRDKLIVGIPFYVREWQIDSTGKLIGNRAVLLKDVPALIASTNAVITYDARFGQNKVEYTQNGNQFVFWLEDEKTVKARLDIAKKYDLAGVAAWRLGYDSAHLWKMMIQQK</sequence>
<feature type="chain" id="PRO_5016102640" evidence="1">
    <location>
        <begin position="25"/>
        <end position="640"/>
    </location>
</feature>
<dbReference type="Proteomes" id="UP000214746">
    <property type="component" value="Unassembled WGS sequence"/>
</dbReference>
<evidence type="ECO:0000313" key="4">
    <source>
        <dbReference type="Proteomes" id="UP000214746"/>
    </source>
</evidence>
<organism evidence="3 4">
    <name type="scientific">Paenibacillus xerothermodurans</name>
    <dbReference type="NCBI Taxonomy" id="1977292"/>
    <lineage>
        <taxon>Bacteria</taxon>
        <taxon>Bacillati</taxon>
        <taxon>Bacillota</taxon>
        <taxon>Bacilli</taxon>
        <taxon>Bacillales</taxon>
        <taxon>Paenibacillaceae</taxon>
        <taxon>Paenibacillus</taxon>
    </lineage>
</organism>
<dbReference type="GO" id="GO:0005975">
    <property type="term" value="P:carbohydrate metabolic process"/>
    <property type="evidence" value="ECO:0007669"/>
    <property type="project" value="InterPro"/>
</dbReference>
<evidence type="ECO:0000313" key="3">
    <source>
        <dbReference type="EMBL" id="PZE21873.1"/>
    </source>
</evidence>
<name>A0A2W1NT72_PAEXE</name>
<dbReference type="InterPro" id="IPR017853">
    <property type="entry name" value="GH"/>
</dbReference>
<dbReference type="Gene3D" id="3.20.20.80">
    <property type="entry name" value="Glycosidases"/>
    <property type="match status" value="1"/>
</dbReference>
<accession>A0A2W1NT72</accession>
<evidence type="ECO:0000259" key="2">
    <source>
        <dbReference type="PROSITE" id="PS51910"/>
    </source>
</evidence>
<dbReference type="RefSeq" id="WP_089199015.1">
    <property type="nucleotide sequence ID" value="NZ_NHRJ02000002.1"/>
</dbReference>
<dbReference type="GO" id="GO:0008061">
    <property type="term" value="F:chitin binding"/>
    <property type="evidence" value="ECO:0007669"/>
    <property type="project" value="InterPro"/>
</dbReference>